<dbReference type="Proteomes" id="UP000094043">
    <property type="component" value="Chromosome 4"/>
</dbReference>
<dbReference type="EMBL" id="CP143787">
    <property type="protein sequence ID" value="WVN88121.1"/>
    <property type="molecule type" value="Genomic_DNA"/>
</dbReference>
<proteinExistence type="predicted"/>
<reference evidence="3" key="3">
    <citation type="submission" date="2024-01" db="EMBL/GenBank/DDBJ databases">
        <authorList>
            <person name="Coelho M.A."/>
            <person name="David-Palma M."/>
            <person name="Shea T."/>
            <person name="Sun S."/>
            <person name="Cuomo C.A."/>
            <person name="Heitman J."/>
        </authorList>
    </citation>
    <scope>NUCLEOTIDE SEQUENCE</scope>
    <source>
        <strain evidence="3">CBS 7841</strain>
    </source>
</reference>
<dbReference type="AlphaFoldDB" id="A0A1E3I3V5"/>
<dbReference type="VEuPathDB" id="FungiDB:L203_05355"/>
<keyword evidence="2" id="KW-0812">Transmembrane</keyword>
<evidence type="ECO:0000256" key="1">
    <source>
        <dbReference type="SAM" id="MobiDB-lite"/>
    </source>
</evidence>
<sequence length="215" mass="23976">MSTGTNASTPSSTTSRGGRSSWLPSNPFEIPETRELIAQKIALGQITQSDVDLMEKGYRWMIYTPPAAAISFSFLIWQLMKKQYPRPRLITRLVWGGLAAGAGGFLGFGAAGVAAAMEVEEKMEDVPSKSVVFDEIAEHSRALQGFRHAPTEPTSDSTTHKLSPAQSQKLRRQDGLRRDFELPPQEEHKLEKGRIREESQSTWGYVKSWIPGWKN</sequence>
<dbReference type="OrthoDB" id="2574290at2759"/>
<feature type="compositionally biased region" description="Polar residues" evidence="1">
    <location>
        <begin position="152"/>
        <end position="168"/>
    </location>
</feature>
<protein>
    <submittedName>
        <fullName evidence="3">Uncharacterized protein</fullName>
    </submittedName>
</protein>
<dbReference type="GeneID" id="91087533"/>
<feature type="transmembrane region" description="Helical" evidence="2">
    <location>
        <begin position="92"/>
        <end position="117"/>
    </location>
</feature>
<evidence type="ECO:0000313" key="4">
    <source>
        <dbReference type="Proteomes" id="UP000094043"/>
    </source>
</evidence>
<dbReference type="RefSeq" id="XP_066068821.1">
    <property type="nucleotide sequence ID" value="XM_066212724.1"/>
</dbReference>
<dbReference type="KEGG" id="cdep:91087533"/>
<gene>
    <name evidence="3" type="ORF">L203_103322</name>
</gene>
<reference evidence="3" key="1">
    <citation type="submission" date="2016-06" db="EMBL/GenBank/DDBJ databases">
        <authorList>
            <person name="Cuomo C."/>
            <person name="Litvintseva A."/>
            <person name="Heitman J."/>
            <person name="Chen Y."/>
            <person name="Sun S."/>
            <person name="Springer D."/>
            <person name="Dromer F."/>
            <person name="Young S."/>
            <person name="Zeng Q."/>
            <person name="Chapman S."/>
            <person name="Gujja S."/>
            <person name="Saif S."/>
            <person name="Birren B."/>
        </authorList>
    </citation>
    <scope>NUCLEOTIDE SEQUENCE</scope>
    <source>
        <strain evidence="3">CBS 7841</strain>
    </source>
</reference>
<name>A0A1E3I3V5_9TREE</name>
<feature type="compositionally biased region" description="Basic and acidic residues" evidence="1">
    <location>
        <begin position="171"/>
        <end position="199"/>
    </location>
</feature>
<organism evidence="3 4">
    <name type="scientific">Cryptococcus depauperatus CBS 7841</name>
    <dbReference type="NCBI Taxonomy" id="1295531"/>
    <lineage>
        <taxon>Eukaryota</taxon>
        <taxon>Fungi</taxon>
        <taxon>Dikarya</taxon>
        <taxon>Basidiomycota</taxon>
        <taxon>Agaricomycotina</taxon>
        <taxon>Tremellomycetes</taxon>
        <taxon>Tremellales</taxon>
        <taxon>Cryptococcaceae</taxon>
        <taxon>Cryptococcus</taxon>
    </lineage>
</organism>
<feature type="compositionally biased region" description="Low complexity" evidence="1">
    <location>
        <begin position="8"/>
        <end position="21"/>
    </location>
</feature>
<reference evidence="3" key="2">
    <citation type="journal article" date="2022" name="Elife">
        <title>Obligate sexual reproduction of a homothallic fungus closely related to the Cryptococcus pathogenic species complex.</title>
        <authorList>
            <person name="Passer A.R."/>
            <person name="Clancey S.A."/>
            <person name="Shea T."/>
            <person name="David-Palma M."/>
            <person name="Averette A.F."/>
            <person name="Boekhout T."/>
            <person name="Porcel B.M."/>
            <person name="Nowrousian M."/>
            <person name="Cuomo C.A."/>
            <person name="Sun S."/>
            <person name="Heitman J."/>
            <person name="Coelho M.A."/>
        </authorList>
    </citation>
    <scope>NUCLEOTIDE SEQUENCE</scope>
    <source>
        <strain evidence="3">CBS 7841</strain>
    </source>
</reference>
<accession>A0A1E3I3V5</accession>
<feature type="region of interest" description="Disordered" evidence="1">
    <location>
        <begin position="144"/>
        <end position="200"/>
    </location>
</feature>
<feature type="transmembrane region" description="Helical" evidence="2">
    <location>
        <begin position="60"/>
        <end position="80"/>
    </location>
</feature>
<evidence type="ECO:0000256" key="2">
    <source>
        <dbReference type="SAM" id="Phobius"/>
    </source>
</evidence>
<feature type="region of interest" description="Disordered" evidence="1">
    <location>
        <begin position="1"/>
        <end position="25"/>
    </location>
</feature>
<keyword evidence="4" id="KW-1185">Reference proteome</keyword>
<keyword evidence="2" id="KW-0472">Membrane</keyword>
<keyword evidence="2" id="KW-1133">Transmembrane helix</keyword>
<evidence type="ECO:0000313" key="3">
    <source>
        <dbReference type="EMBL" id="WVN88121.1"/>
    </source>
</evidence>